<organism evidence="11 12">
    <name type="scientific">Desulfocicer vacuolatum DSM 3385</name>
    <dbReference type="NCBI Taxonomy" id="1121400"/>
    <lineage>
        <taxon>Bacteria</taxon>
        <taxon>Pseudomonadati</taxon>
        <taxon>Thermodesulfobacteriota</taxon>
        <taxon>Desulfobacteria</taxon>
        <taxon>Desulfobacterales</taxon>
        <taxon>Desulfobacteraceae</taxon>
        <taxon>Desulfocicer</taxon>
    </lineage>
</organism>
<dbReference type="GO" id="GO:0019843">
    <property type="term" value="F:rRNA binding"/>
    <property type="evidence" value="ECO:0007669"/>
    <property type="project" value="UniProtKB-UniRule"/>
</dbReference>
<evidence type="ECO:0000256" key="1">
    <source>
        <dbReference type="ARBA" id="ARBA00006540"/>
    </source>
</evidence>
<evidence type="ECO:0000256" key="3">
    <source>
        <dbReference type="ARBA" id="ARBA00022884"/>
    </source>
</evidence>
<dbReference type="Proteomes" id="UP000192418">
    <property type="component" value="Unassembled WGS sequence"/>
</dbReference>
<dbReference type="GO" id="GO:0006412">
    <property type="term" value="P:translation"/>
    <property type="evidence" value="ECO:0007669"/>
    <property type="project" value="UniProtKB-UniRule"/>
</dbReference>
<dbReference type="AlphaFoldDB" id="A0A1W1YI95"/>
<keyword evidence="3 7" id="KW-0694">RNA-binding</keyword>
<dbReference type="SUPFAM" id="SSF50447">
    <property type="entry name" value="Translation proteins"/>
    <property type="match status" value="1"/>
</dbReference>
<accession>A0A1W1YI95</accession>
<evidence type="ECO:0000256" key="8">
    <source>
        <dbReference type="RuleBase" id="RU003905"/>
    </source>
</evidence>
<dbReference type="STRING" id="1121400.SAMN02746065_10163"/>
<name>A0A1W1YI95_9BACT</name>
<evidence type="ECO:0000256" key="7">
    <source>
        <dbReference type="HAMAP-Rule" id="MF_01325"/>
    </source>
</evidence>
<evidence type="ECO:0000256" key="2">
    <source>
        <dbReference type="ARBA" id="ARBA00022730"/>
    </source>
</evidence>
<dbReference type="InterPro" id="IPR019927">
    <property type="entry name" value="Ribosomal_uL3_bac/org-type"/>
</dbReference>
<dbReference type="InterPro" id="IPR000597">
    <property type="entry name" value="Ribosomal_uL3"/>
</dbReference>
<dbReference type="RefSeq" id="WP_084066392.1">
    <property type="nucleotide sequence ID" value="NZ_FWXY01000001.1"/>
</dbReference>
<comment type="function">
    <text evidence="7 9">One of the primary rRNA binding proteins, it binds directly near the 3'-end of the 23S rRNA, where it nucleates assembly of the 50S subunit.</text>
</comment>
<comment type="subunit">
    <text evidence="7 9">Part of the 50S ribosomal subunit. Forms a cluster with proteins L14 and L19.</text>
</comment>
<keyword evidence="12" id="KW-1185">Reference proteome</keyword>
<protein>
    <recommendedName>
        <fullName evidence="6 7">Large ribosomal subunit protein uL3</fullName>
    </recommendedName>
</protein>
<evidence type="ECO:0000256" key="6">
    <source>
        <dbReference type="ARBA" id="ARBA00035243"/>
    </source>
</evidence>
<evidence type="ECO:0000256" key="4">
    <source>
        <dbReference type="ARBA" id="ARBA00022980"/>
    </source>
</evidence>
<evidence type="ECO:0000256" key="10">
    <source>
        <dbReference type="SAM" id="MobiDB-lite"/>
    </source>
</evidence>
<dbReference type="OrthoDB" id="9806135at2"/>
<sequence length="208" mass="21978">MCDGIVGKKVGMTSVFAADGTLVPVTVLEVGPCVVTQVKTLSVDGYNAVQVGFGAKDIKRCTKPAAGHFAKSGGSGFTTLREFKVDAPEEYEPGQVLNLDFLQPGDKVNVSGTSKGRGFQGTIKRHGFSRGPETHGSRNHRKPGSVGCSAWPARITKGKKMPGHMGVDRKTIKNLVVIDVRAEENLLLVKGPVPGAKTGILEIVKVAK</sequence>
<dbReference type="GO" id="GO:0003735">
    <property type="term" value="F:structural constituent of ribosome"/>
    <property type="evidence" value="ECO:0007669"/>
    <property type="project" value="UniProtKB-UniRule"/>
</dbReference>
<dbReference type="InterPro" id="IPR019926">
    <property type="entry name" value="Ribosomal_uL3_CS"/>
</dbReference>
<dbReference type="PANTHER" id="PTHR11229">
    <property type="entry name" value="50S RIBOSOMAL PROTEIN L3"/>
    <property type="match status" value="1"/>
</dbReference>
<feature type="region of interest" description="Disordered" evidence="10">
    <location>
        <begin position="127"/>
        <end position="148"/>
    </location>
</feature>
<dbReference type="GO" id="GO:0022625">
    <property type="term" value="C:cytosolic large ribosomal subunit"/>
    <property type="evidence" value="ECO:0007669"/>
    <property type="project" value="TreeGrafter"/>
</dbReference>
<evidence type="ECO:0000313" key="12">
    <source>
        <dbReference type="Proteomes" id="UP000192418"/>
    </source>
</evidence>
<evidence type="ECO:0000256" key="5">
    <source>
        <dbReference type="ARBA" id="ARBA00023274"/>
    </source>
</evidence>
<dbReference type="InterPro" id="IPR009000">
    <property type="entry name" value="Transl_B-barrel_sf"/>
</dbReference>
<dbReference type="NCBIfam" id="TIGR03625">
    <property type="entry name" value="L3_bact"/>
    <property type="match status" value="1"/>
</dbReference>
<dbReference type="PANTHER" id="PTHR11229:SF16">
    <property type="entry name" value="LARGE RIBOSOMAL SUBUNIT PROTEIN UL3C"/>
    <property type="match status" value="1"/>
</dbReference>
<gene>
    <name evidence="7" type="primary">rplC</name>
    <name evidence="11" type="ORF">SAMN02746065_10163</name>
</gene>
<proteinExistence type="inferred from homology"/>
<dbReference type="Gene3D" id="2.40.30.10">
    <property type="entry name" value="Translation factors"/>
    <property type="match status" value="1"/>
</dbReference>
<keyword evidence="2 7" id="KW-0699">rRNA-binding</keyword>
<reference evidence="11 12" key="1">
    <citation type="submission" date="2017-04" db="EMBL/GenBank/DDBJ databases">
        <authorList>
            <person name="Afonso C.L."/>
            <person name="Miller P.J."/>
            <person name="Scott M.A."/>
            <person name="Spackman E."/>
            <person name="Goraichik I."/>
            <person name="Dimitrov K.M."/>
            <person name="Suarez D.L."/>
            <person name="Swayne D.E."/>
        </authorList>
    </citation>
    <scope>NUCLEOTIDE SEQUENCE [LARGE SCALE GENOMIC DNA]</scope>
    <source>
        <strain evidence="11 12">DSM 3385</strain>
    </source>
</reference>
<dbReference type="Gene3D" id="3.30.160.810">
    <property type="match status" value="1"/>
</dbReference>
<comment type="similarity">
    <text evidence="1 7 8">Belongs to the universal ribosomal protein uL3 family.</text>
</comment>
<dbReference type="EMBL" id="FWXY01000001">
    <property type="protein sequence ID" value="SMC35950.1"/>
    <property type="molecule type" value="Genomic_DNA"/>
</dbReference>
<dbReference type="HAMAP" id="MF_01325_B">
    <property type="entry name" value="Ribosomal_uL3_B"/>
    <property type="match status" value="1"/>
</dbReference>
<dbReference type="FunFam" id="2.40.30.10:FF:000004">
    <property type="entry name" value="50S ribosomal protein L3"/>
    <property type="match status" value="1"/>
</dbReference>
<dbReference type="FunFam" id="3.30.160.810:FF:000001">
    <property type="entry name" value="50S ribosomal protein L3"/>
    <property type="match status" value="1"/>
</dbReference>
<dbReference type="Pfam" id="PF00297">
    <property type="entry name" value="Ribosomal_L3"/>
    <property type="match status" value="1"/>
</dbReference>
<keyword evidence="4 7" id="KW-0689">Ribosomal protein</keyword>
<evidence type="ECO:0000256" key="9">
    <source>
        <dbReference type="RuleBase" id="RU003906"/>
    </source>
</evidence>
<evidence type="ECO:0000313" key="11">
    <source>
        <dbReference type="EMBL" id="SMC35950.1"/>
    </source>
</evidence>
<keyword evidence="5 7" id="KW-0687">Ribonucleoprotein</keyword>
<dbReference type="PROSITE" id="PS00474">
    <property type="entry name" value="RIBOSOMAL_L3"/>
    <property type="match status" value="1"/>
</dbReference>